<feature type="domain" description="YcaO" evidence="1">
    <location>
        <begin position="88"/>
        <end position="423"/>
    </location>
</feature>
<evidence type="ECO:0000313" key="3">
    <source>
        <dbReference type="Proteomes" id="UP000543836"/>
    </source>
</evidence>
<keyword evidence="2" id="KW-0808">Transferase</keyword>
<keyword evidence="2" id="KW-0687">Ribonucleoprotein</keyword>
<dbReference type="EMBL" id="JACIIG010000004">
    <property type="protein sequence ID" value="MBB4567993.1"/>
    <property type="molecule type" value="Genomic_DNA"/>
</dbReference>
<keyword evidence="2" id="KW-0689">Ribosomal protein</keyword>
<dbReference type="GO" id="GO:0016740">
    <property type="term" value="F:transferase activity"/>
    <property type="evidence" value="ECO:0007669"/>
    <property type="project" value="UniProtKB-KW"/>
</dbReference>
<dbReference type="Gene3D" id="3.30.40.250">
    <property type="match status" value="1"/>
</dbReference>
<keyword evidence="3" id="KW-1185">Reference proteome</keyword>
<proteinExistence type="predicted"/>
<name>A0A7W7EL94_9HYPH</name>
<dbReference type="NCBIfam" id="TIGR00702">
    <property type="entry name" value="YcaO-type kinase domain"/>
    <property type="match status" value="1"/>
</dbReference>
<gene>
    <name evidence="2" type="ORF">GGE60_002104</name>
</gene>
<dbReference type="InterPro" id="IPR003776">
    <property type="entry name" value="YcaO-like_dom"/>
</dbReference>
<dbReference type="Gene3D" id="3.30.160.660">
    <property type="match status" value="1"/>
</dbReference>
<sequence>MTADIVTADLSLSLAQFLARNSGERDVAAASLYSDRVCTAEETYRRIEPCLAGHGITRLGRLTGLDRIGIPVWQAVSPNAKSIVINNGKGITDLDAKVSAAMEALERMVAGAPAVKTISASQRELLAKGQHTDPLPSLIASGQTDIDDDEKIVWTEGHDLIADRNVWIPFGAITLDRTPRNARFWQSSDGLASGNVLTEAILHGLLERIERDAKELWDVSEPALRMDACVDPASLADPLLNELLRKIGNADLTLKLFDMTSDVKMPAFTAFLGPLEITRAKHVRYIDVTMGCGAHPSPVRAAIRAVTEAAQSRLTFISGARDDIHPEDFTRELPDSIRRCFEALPKPAARPDEALPYGAEALLRLTIDRLRQAGITSAIAVSLADGSLPFAVAKLIVPQLENPPGDRKRRFGYRAISKTLQLL</sequence>
<dbReference type="PANTHER" id="PTHR37809:SF1">
    <property type="entry name" value="RIBOSOMAL PROTEIN S12 METHYLTHIOTRANSFERASE ACCESSORY FACTOR YCAO"/>
    <property type="match status" value="1"/>
</dbReference>
<dbReference type="GO" id="GO:0005840">
    <property type="term" value="C:ribosome"/>
    <property type="evidence" value="ECO:0007669"/>
    <property type="project" value="UniProtKB-KW"/>
</dbReference>
<dbReference type="PANTHER" id="PTHR37809">
    <property type="entry name" value="RIBOSOMAL PROTEIN S12 METHYLTHIOTRANSFERASE ACCESSORY FACTOR YCAO"/>
    <property type="match status" value="1"/>
</dbReference>
<comment type="caution">
    <text evidence="2">The sequence shown here is derived from an EMBL/GenBank/DDBJ whole genome shotgun (WGS) entry which is preliminary data.</text>
</comment>
<accession>A0A7W7EL94</accession>
<evidence type="ECO:0000259" key="1">
    <source>
        <dbReference type="PROSITE" id="PS51664"/>
    </source>
</evidence>
<protein>
    <submittedName>
        <fullName evidence="2">Ribosomal protein S12 methylthiotransferase accessory factor</fullName>
    </submittedName>
</protein>
<dbReference type="AlphaFoldDB" id="A0A7W7EL94"/>
<evidence type="ECO:0000313" key="2">
    <source>
        <dbReference type="EMBL" id="MBB4567993.1"/>
    </source>
</evidence>
<reference evidence="2 3" key="1">
    <citation type="submission" date="2020-08" db="EMBL/GenBank/DDBJ databases">
        <title>Genomic Encyclopedia of Type Strains, Phase IV (KMG-V): Genome sequencing to study the core and pangenomes of soil and plant-associated prokaryotes.</title>
        <authorList>
            <person name="Whitman W."/>
        </authorList>
    </citation>
    <scope>NUCLEOTIDE SEQUENCE [LARGE SCALE GENOMIC DNA]</scope>
    <source>
        <strain evidence="2 3">SEMIA 492</strain>
    </source>
</reference>
<organism evidence="2 3">
    <name type="scientific">Rhizobium leucaenae</name>
    <dbReference type="NCBI Taxonomy" id="29450"/>
    <lineage>
        <taxon>Bacteria</taxon>
        <taxon>Pseudomonadati</taxon>
        <taxon>Pseudomonadota</taxon>
        <taxon>Alphaproteobacteria</taxon>
        <taxon>Hyphomicrobiales</taxon>
        <taxon>Rhizobiaceae</taxon>
        <taxon>Rhizobium/Agrobacterium group</taxon>
        <taxon>Rhizobium</taxon>
    </lineage>
</organism>
<dbReference type="Proteomes" id="UP000543836">
    <property type="component" value="Unassembled WGS sequence"/>
</dbReference>
<dbReference type="PROSITE" id="PS51664">
    <property type="entry name" value="YCAO"/>
    <property type="match status" value="1"/>
</dbReference>
<dbReference type="Pfam" id="PF02624">
    <property type="entry name" value="YcaO"/>
    <property type="match status" value="1"/>
</dbReference>
<dbReference type="Gene3D" id="3.30.1330.230">
    <property type="match status" value="1"/>
</dbReference>